<dbReference type="Pfam" id="PF01755">
    <property type="entry name" value="Glyco_transf_25"/>
    <property type="match status" value="1"/>
</dbReference>
<name>A0A811LNA5_9BILA</name>
<comment type="similarity">
    <text evidence="1">Belongs to the glycosyltransferase 25 family.</text>
</comment>
<evidence type="ECO:0000259" key="5">
    <source>
        <dbReference type="Pfam" id="PF01755"/>
    </source>
</evidence>
<dbReference type="PANTHER" id="PTHR10730:SF53">
    <property type="entry name" value="GLYCOSYLTRANSFERASE 25 FAMILY MEMBER"/>
    <property type="match status" value="1"/>
</dbReference>
<sequence length="537" mass="62537">MRSITLLLLIVNVGYCFFGSTPDEGDYRHLYPELCIAYNVNFEEILSYSLGWLENLKYPKDRTKVLILTDVKDTINEWMSEYKSLYSYLTVETKDANYLEQSLKFGRRLKCSYLLLTTSDIFLAENSVRDLMALKQVVVSGLVKDPFSLHSNGKGLVDIVHLSGEKLEMLRVYYANSPLLINLKHKDASYLTFDEQNVRDNIEAKSPVEVFAYSAYNMDIPIFLDNSVFYGYIIDSRMTRIQLLQKLASFNYQMWINNNQVVYSNVIPPWQPVEHTYGFDKIYVINLKRRPERKKRIQKSLAMLGIEHDVFEAVDGMSLDEGTMKHVTILPGYLDPFHKRPLKKGEIGCFLSHYRIWKDIVDNGYERVIVFEDDIKFSENATTILREFMEDIIKRQTEWDFVYLGRKKNDAKNQEYYVPGHRYLSTVTYSYWTLGYALSRSGAQKLLDSKPLEKMIALDEYLPIMYDNHPNQEWKNHFPVRDLKAFTVYPLVVHPDKYLHEAGYLSDTENSTVISSNESHNTGALGLNLHHQAKSEL</sequence>
<organism evidence="6 7">
    <name type="scientific">Bursaphelenchus okinawaensis</name>
    <dbReference type="NCBI Taxonomy" id="465554"/>
    <lineage>
        <taxon>Eukaryota</taxon>
        <taxon>Metazoa</taxon>
        <taxon>Ecdysozoa</taxon>
        <taxon>Nematoda</taxon>
        <taxon>Chromadorea</taxon>
        <taxon>Rhabditida</taxon>
        <taxon>Tylenchina</taxon>
        <taxon>Tylenchomorpha</taxon>
        <taxon>Aphelenchoidea</taxon>
        <taxon>Aphelenchoididae</taxon>
        <taxon>Bursaphelenchus</taxon>
    </lineage>
</organism>
<keyword evidence="4" id="KW-0732">Signal</keyword>
<dbReference type="InterPro" id="IPR050757">
    <property type="entry name" value="Collagen_mod_GT25"/>
</dbReference>
<reference evidence="6" key="1">
    <citation type="submission" date="2020-09" db="EMBL/GenBank/DDBJ databases">
        <authorList>
            <person name="Kikuchi T."/>
        </authorList>
    </citation>
    <scope>NUCLEOTIDE SEQUENCE</scope>
    <source>
        <strain evidence="6">SH1</strain>
    </source>
</reference>
<evidence type="ECO:0000256" key="3">
    <source>
        <dbReference type="ARBA" id="ARBA00022679"/>
    </source>
</evidence>
<dbReference type="OrthoDB" id="47375at2759"/>
<evidence type="ECO:0000256" key="2">
    <source>
        <dbReference type="ARBA" id="ARBA00022676"/>
    </source>
</evidence>
<dbReference type="EMBL" id="CAJFCW020000006">
    <property type="protein sequence ID" value="CAG9126062.1"/>
    <property type="molecule type" value="Genomic_DNA"/>
</dbReference>
<dbReference type="AlphaFoldDB" id="A0A811LNA5"/>
<dbReference type="EMBL" id="CAJFDH010000006">
    <property type="protein sequence ID" value="CAD5229225.1"/>
    <property type="molecule type" value="Genomic_DNA"/>
</dbReference>
<keyword evidence="3" id="KW-0808">Transferase</keyword>
<protein>
    <recommendedName>
        <fullName evidence="5">Glycosyl transferase family 25 domain-containing protein</fullName>
    </recommendedName>
</protein>
<dbReference type="InterPro" id="IPR002654">
    <property type="entry name" value="Glyco_trans_25"/>
</dbReference>
<dbReference type="Proteomes" id="UP000614601">
    <property type="component" value="Unassembled WGS sequence"/>
</dbReference>
<dbReference type="CDD" id="cd06532">
    <property type="entry name" value="Glyco_transf_25"/>
    <property type="match status" value="1"/>
</dbReference>
<gene>
    <name evidence="6" type="ORF">BOKJ2_LOCUS13284</name>
</gene>
<evidence type="ECO:0000256" key="4">
    <source>
        <dbReference type="SAM" id="SignalP"/>
    </source>
</evidence>
<dbReference type="PANTHER" id="PTHR10730">
    <property type="entry name" value="PROCOLLAGEN-LYSINE,2-OXOGLUTARATE 5-DIOXYGENASE/GLYCOSYLTRANSFERASE 25 FAMILY MEMBER"/>
    <property type="match status" value="1"/>
</dbReference>
<feature type="chain" id="PRO_5036221428" description="Glycosyl transferase family 25 domain-containing protein" evidence="4">
    <location>
        <begin position="17"/>
        <end position="537"/>
    </location>
</feature>
<accession>A0A811LNA5</accession>
<keyword evidence="7" id="KW-1185">Reference proteome</keyword>
<evidence type="ECO:0000256" key="1">
    <source>
        <dbReference type="ARBA" id="ARBA00006721"/>
    </source>
</evidence>
<feature type="signal peptide" evidence="4">
    <location>
        <begin position="1"/>
        <end position="16"/>
    </location>
</feature>
<feature type="domain" description="Glycosyl transferase family 25" evidence="5">
    <location>
        <begin position="280"/>
        <end position="449"/>
    </location>
</feature>
<dbReference type="Proteomes" id="UP000783686">
    <property type="component" value="Unassembled WGS sequence"/>
</dbReference>
<comment type="caution">
    <text evidence="6">The sequence shown here is derived from an EMBL/GenBank/DDBJ whole genome shotgun (WGS) entry which is preliminary data.</text>
</comment>
<dbReference type="GO" id="GO:0050211">
    <property type="term" value="F:procollagen galactosyltransferase activity"/>
    <property type="evidence" value="ECO:0007669"/>
    <property type="project" value="TreeGrafter"/>
</dbReference>
<proteinExistence type="inferred from homology"/>
<evidence type="ECO:0000313" key="7">
    <source>
        <dbReference type="Proteomes" id="UP000614601"/>
    </source>
</evidence>
<evidence type="ECO:0000313" key="6">
    <source>
        <dbReference type="EMBL" id="CAD5229225.1"/>
    </source>
</evidence>
<keyword evidence="2" id="KW-0328">Glycosyltransferase</keyword>